<dbReference type="Pfam" id="PF01933">
    <property type="entry name" value="CofD"/>
    <property type="match status" value="1"/>
</dbReference>
<dbReference type="InterPro" id="IPR002882">
    <property type="entry name" value="CofD"/>
</dbReference>
<dbReference type="HOGENOM" id="CLU_044041_0_1_7"/>
<dbReference type="OrthoDB" id="5413830at2"/>
<dbReference type="PANTHER" id="PTHR31240:SF0">
    <property type="entry name" value="MATERNAL EFFECT EMBRYO ARREST 18"/>
    <property type="match status" value="1"/>
</dbReference>
<dbReference type="GO" id="GO:0043743">
    <property type="term" value="F:LPPG:FO 2-phospho-L-lactate transferase activity"/>
    <property type="evidence" value="ECO:0007669"/>
    <property type="project" value="InterPro"/>
</dbReference>
<evidence type="ECO:0008006" key="3">
    <source>
        <dbReference type="Google" id="ProtNLM"/>
    </source>
</evidence>
<evidence type="ECO:0000313" key="1">
    <source>
        <dbReference type="EMBL" id="CCO23795.1"/>
    </source>
</evidence>
<name>L0RC72_9BACT</name>
<dbReference type="KEGG" id="dhy:DESAM_21518"/>
<dbReference type="RefSeq" id="WP_015336398.1">
    <property type="nucleotide sequence ID" value="NC_020055.1"/>
</dbReference>
<proteinExistence type="predicted"/>
<dbReference type="AlphaFoldDB" id="L0RC72"/>
<gene>
    <name evidence="1" type="ORF">DESAM_21518</name>
</gene>
<evidence type="ECO:0000313" key="2">
    <source>
        <dbReference type="Proteomes" id="UP000010808"/>
    </source>
</evidence>
<dbReference type="eggNOG" id="COG0391">
    <property type="taxonomic scope" value="Bacteria"/>
</dbReference>
<dbReference type="STRING" id="1121451.DESAM_21518"/>
<organism evidence="1 2">
    <name type="scientific">Maridesulfovibrio hydrothermalis AM13 = DSM 14728</name>
    <dbReference type="NCBI Taxonomy" id="1121451"/>
    <lineage>
        <taxon>Bacteria</taxon>
        <taxon>Pseudomonadati</taxon>
        <taxon>Thermodesulfobacteriota</taxon>
        <taxon>Desulfovibrionia</taxon>
        <taxon>Desulfovibrionales</taxon>
        <taxon>Desulfovibrionaceae</taxon>
        <taxon>Maridesulfovibrio</taxon>
    </lineage>
</organism>
<dbReference type="Proteomes" id="UP000010808">
    <property type="component" value="Chromosome"/>
</dbReference>
<dbReference type="NCBIfam" id="TIGR04357">
    <property type="entry name" value="CofD_rel_GAK"/>
    <property type="match status" value="1"/>
</dbReference>
<dbReference type="EMBL" id="FO203522">
    <property type="protein sequence ID" value="CCO23795.1"/>
    <property type="molecule type" value="Genomic_DNA"/>
</dbReference>
<dbReference type="PANTHER" id="PTHR31240">
    <property type="entry name" value="MATERNAL EFFECT EMBRYO ARREST 18"/>
    <property type="match status" value="1"/>
</dbReference>
<accession>L0RC72</accession>
<protein>
    <recommendedName>
        <fullName evidence="3">CofD-related protein, GAK system</fullName>
    </recommendedName>
</protein>
<dbReference type="SUPFAM" id="SSF142338">
    <property type="entry name" value="CofD-like"/>
    <property type="match status" value="1"/>
</dbReference>
<dbReference type="CDD" id="cd07187">
    <property type="entry name" value="YvcK_like"/>
    <property type="match status" value="1"/>
</dbReference>
<dbReference type="Gene3D" id="3.40.50.10680">
    <property type="entry name" value="CofD-like domains"/>
    <property type="match status" value="1"/>
</dbReference>
<dbReference type="InterPro" id="IPR038136">
    <property type="entry name" value="CofD-like_dom_sf"/>
</dbReference>
<reference evidence="1 2" key="1">
    <citation type="submission" date="2012-10" db="EMBL/GenBank/DDBJ databases">
        <authorList>
            <person name="Genoscope - CEA"/>
        </authorList>
    </citation>
    <scope>NUCLEOTIDE SEQUENCE [LARGE SCALE GENOMIC DNA]</scope>
    <source>
        <strain evidence="2">AM13 / DSM 14728</strain>
    </source>
</reference>
<sequence length="380" mass="40941">MGKKHPGIVFFSGGTALNGLAAYIADLNPECSYIITTFDSGGSSAYLRDAFDMPAVGDVRNRLLALADTRSPERANIVKLLSTRLPSIGVRNSLQDQLDHLANGSHPLMEGLSDVVCKILADRFSLFVDMSEGRFNPTYASLGNIILAAGFMAHQRVLAPPIAQLSRLINARGVVRAATIDNGHLAVRLQNGEIIAGQHLFTGKEVDPIPSPVDGMWICSGINDPWPRSVHASSLAMMLVSEADMIVYPMGSFYSSLLAALSPQGLGQTISLNPCPKIFVPNMGYDPELIGHDVTLQVKRLLEILRMDNAAYIKQEDVLNAVLVDSENGDYPGGLDIAALEKLPVKVIDRRLVSDESEGLIDPALLAPELLKLASSNIFT</sequence>
<dbReference type="InterPro" id="IPR027591">
    <property type="entry name" value="CofD-rel_GAK"/>
</dbReference>
<keyword evidence="2" id="KW-1185">Reference proteome</keyword>
<dbReference type="PATRIC" id="fig|1121451.3.peg.1758"/>